<keyword evidence="2" id="KW-0812">Transmembrane</keyword>
<dbReference type="RefSeq" id="WP_176976766.1">
    <property type="nucleotide sequence ID" value="NZ_JABZEO010000007.1"/>
</dbReference>
<evidence type="ECO:0000256" key="1">
    <source>
        <dbReference type="SAM" id="Coils"/>
    </source>
</evidence>
<dbReference type="Proteomes" id="UP000592294">
    <property type="component" value="Unassembled WGS sequence"/>
</dbReference>
<evidence type="ECO:0008006" key="5">
    <source>
        <dbReference type="Google" id="ProtNLM"/>
    </source>
</evidence>
<feature type="coiled-coil region" evidence="1">
    <location>
        <begin position="264"/>
        <end position="298"/>
    </location>
</feature>
<evidence type="ECO:0000313" key="3">
    <source>
        <dbReference type="EMBL" id="NVZ10028.1"/>
    </source>
</evidence>
<accession>A0A850R9R5</accession>
<feature type="transmembrane region" description="Helical" evidence="2">
    <location>
        <begin position="20"/>
        <end position="42"/>
    </location>
</feature>
<dbReference type="EMBL" id="JABZEO010000007">
    <property type="protein sequence ID" value="NVZ10028.1"/>
    <property type="molecule type" value="Genomic_DNA"/>
</dbReference>
<evidence type="ECO:0000313" key="4">
    <source>
        <dbReference type="Proteomes" id="UP000592294"/>
    </source>
</evidence>
<dbReference type="AlphaFoldDB" id="A0A850R9R5"/>
<keyword evidence="2" id="KW-0472">Membrane</keyword>
<keyword evidence="4" id="KW-1185">Reference proteome</keyword>
<feature type="transmembrane region" description="Helical" evidence="2">
    <location>
        <begin position="93"/>
        <end position="111"/>
    </location>
</feature>
<name>A0A850R9R5_9GAMM</name>
<sequence length="370" mass="40070">MFESISQVVVMALESLDSNQVTGLFVLLMIVLFALALTATLTRRAAAFQQSTPTLLTTLGILGTFLGIAIGLLDFDSSRIEYSIPLLLEGLKLAFITSIVGILLATALRLTQVLKRDGPQSAKARANATATLDTSDPAALFKLQIQLADAQLTATRQLGEQLVRMDARLIQTLEQQHDAQLAAFRDFAGQLSELGSRQLMAALESVIRDFNDKLGTQFGENFRHLDASIGKLLDWQVQYREHMDALGAQLELAVAGVERSQTSLQTLTQQASQITTQVEDQQSTMQALKRETLELESVLGGVAELRERAKDAFPAIDQRLRTMLETIEGAVLSGLEAQQRIGRLGAAASPPSAARFGANGNHLDLARASA</sequence>
<keyword evidence="2" id="KW-1133">Transmembrane helix</keyword>
<organism evidence="3 4">
    <name type="scientific">Allochromatium humboldtianum</name>
    <dbReference type="NCBI Taxonomy" id="504901"/>
    <lineage>
        <taxon>Bacteria</taxon>
        <taxon>Pseudomonadati</taxon>
        <taxon>Pseudomonadota</taxon>
        <taxon>Gammaproteobacteria</taxon>
        <taxon>Chromatiales</taxon>
        <taxon>Chromatiaceae</taxon>
        <taxon>Allochromatium</taxon>
    </lineage>
</organism>
<comment type="caution">
    <text evidence="3">The sequence shown here is derived from an EMBL/GenBank/DDBJ whole genome shotgun (WGS) entry which is preliminary data.</text>
</comment>
<proteinExistence type="predicted"/>
<reference evidence="3 4" key="1">
    <citation type="submission" date="2020-06" db="EMBL/GenBank/DDBJ databases">
        <title>Whole-genome sequence of Allochromatium humboldtianum DSM 21881, type strain.</title>
        <authorList>
            <person name="Kyndt J.A."/>
            <person name="Meyer T.E."/>
        </authorList>
    </citation>
    <scope>NUCLEOTIDE SEQUENCE [LARGE SCALE GENOMIC DNA]</scope>
    <source>
        <strain evidence="3 4">DSM 21881</strain>
    </source>
</reference>
<evidence type="ECO:0000256" key="2">
    <source>
        <dbReference type="SAM" id="Phobius"/>
    </source>
</evidence>
<protein>
    <recommendedName>
        <fullName evidence="5">MotA/TolQ/ExbB proton channel domain-containing protein</fullName>
    </recommendedName>
</protein>
<feature type="transmembrane region" description="Helical" evidence="2">
    <location>
        <begin position="54"/>
        <end position="73"/>
    </location>
</feature>
<keyword evidence="1" id="KW-0175">Coiled coil</keyword>
<gene>
    <name evidence="3" type="ORF">HW932_12225</name>
</gene>